<organism evidence="2 3">
    <name type="scientific">Magnaporthiopsis poae (strain ATCC 64411 / 73-15)</name>
    <name type="common">Kentucky bluegrass fungus</name>
    <name type="synonym">Magnaporthe poae</name>
    <dbReference type="NCBI Taxonomy" id="644358"/>
    <lineage>
        <taxon>Eukaryota</taxon>
        <taxon>Fungi</taxon>
        <taxon>Dikarya</taxon>
        <taxon>Ascomycota</taxon>
        <taxon>Pezizomycotina</taxon>
        <taxon>Sordariomycetes</taxon>
        <taxon>Sordariomycetidae</taxon>
        <taxon>Magnaporthales</taxon>
        <taxon>Magnaporthaceae</taxon>
        <taxon>Magnaporthiopsis</taxon>
    </lineage>
</organism>
<keyword evidence="3" id="KW-1185">Reference proteome</keyword>
<dbReference type="EMBL" id="GL876966">
    <property type="protein sequence ID" value="KLU80959.1"/>
    <property type="molecule type" value="Genomic_DNA"/>
</dbReference>
<dbReference type="AlphaFoldDB" id="A0A0C4DJZ5"/>
<name>A0A0C4DJZ5_MAGP6</name>
<reference evidence="1" key="3">
    <citation type="submission" date="2011-03" db="EMBL/GenBank/DDBJ databases">
        <title>Annotation of Magnaporthe poae ATCC 64411.</title>
        <authorList>
            <person name="Ma L.-J."/>
            <person name="Dead R."/>
            <person name="Young S.K."/>
            <person name="Zeng Q."/>
            <person name="Gargeya S."/>
            <person name="Fitzgerald M."/>
            <person name="Haas B."/>
            <person name="Abouelleil A."/>
            <person name="Alvarado L."/>
            <person name="Arachchi H.M."/>
            <person name="Berlin A."/>
            <person name="Brown A."/>
            <person name="Chapman S.B."/>
            <person name="Chen Z."/>
            <person name="Dunbar C."/>
            <person name="Freedman E."/>
            <person name="Gearin G."/>
            <person name="Gellesch M."/>
            <person name="Goldberg J."/>
            <person name="Griggs A."/>
            <person name="Gujja S."/>
            <person name="Heiman D."/>
            <person name="Howarth C."/>
            <person name="Larson L."/>
            <person name="Lui A."/>
            <person name="MacDonald P.J.P."/>
            <person name="Mehta T."/>
            <person name="Montmayeur A."/>
            <person name="Murphy C."/>
            <person name="Neiman D."/>
            <person name="Pearson M."/>
            <person name="Priest M."/>
            <person name="Roberts A."/>
            <person name="Saif S."/>
            <person name="Shea T."/>
            <person name="Shenoy N."/>
            <person name="Sisk P."/>
            <person name="Stolte C."/>
            <person name="Sykes S."/>
            <person name="Yandava C."/>
            <person name="Wortman J."/>
            <person name="Nusbaum C."/>
            <person name="Birren B."/>
        </authorList>
    </citation>
    <scope>NUCLEOTIDE SEQUENCE</scope>
    <source>
        <strain evidence="1">ATCC 64411</strain>
    </source>
</reference>
<reference evidence="3" key="2">
    <citation type="submission" date="2010-05" db="EMBL/GenBank/DDBJ databases">
        <title>The genome sequence of Magnaporthe poae strain ATCC 64411.</title>
        <authorList>
            <person name="Ma L.-J."/>
            <person name="Dead R."/>
            <person name="Young S."/>
            <person name="Zeng Q."/>
            <person name="Koehrsen M."/>
            <person name="Alvarado L."/>
            <person name="Berlin A."/>
            <person name="Chapman S.B."/>
            <person name="Chen Z."/>
            <person name="Freedman E."/>
            <person name="Gellesch M."/>
            <person name="Goldberg J."/>
            <person name="Griggs A."/>
            <person name="Gujja S."/>
            <person name="Heilman E.R."/>
            <person name="Heiman D."/>
            <person name="Hepburn T."/>
            <person name="Howarth C."/>
            <person name="Jen D."/>
            <person name="Larson L."/>
            <person name="Mehta T."/>
            <person name="Neiman D."/>
            <person name="Pearson M."/>
            <person name="Roberts A."/>
            <person name="Saif S."/>
            <person name="Shea T."/>
            <person name="Shenoy N."/>
            <person name="Sisk P."/>
            <person name="Stolte C."/>
            <person name="Sykes S."/>
            <person name="Walk T."/>
            <person name="White J."/>
            <person name="Yandava C."/>
            <person name="Haas B."/>
            <person name="Nusbaum C."/>
            <person name="Birren B."/>
        </authorList>
    </citation>
    <scope>NUCLEOTIDE SEQUENCE [LARGE SCALE GENOMIC DNA]</scope>
    <source>
        <strain evidence="3">ATCC 64411 / 73-15</strain>
    </source>
</reference>
<proteinExistence type="predicted"/>
<accession>A0A0C4DJZ5</accession>
<protein>
    <submittedName>
        <fullName evidence="1 2">Uncharacterized protein</fullName>
    </submittedName>
</protein>
<sequence length="119" mass="12953">MLTDNVLTQDRAMAPRSQVPYCTPEYPPPRANHPLGLVPWLTRGWAALRSPVAPAAPELHQSDQSSIALLQTHGSNSPSPSVVILIFPSRSRFTAPMVVATHRSASRALLWLAVLVLRA</sequence>
<evidence type="ECO:0000313" key="1">
    <source>
        <dbReference type="EMBL" id="KLU80959.1"/>
    </source>
</evidence>
<evidence type="ECO:0000313" key="2">
    <source>
        <dbReference type="EnsemblFungi" id="MAPG_00055T0"/>
    </source>
</evidence>
<reference evidence="1" key="1">
    <citation type="submission" date="2010-05" db="EMBL/GenBank/DDBJ databases">
        <title>The Genome Sequence of Magnaporthe poae strain ATCC 64411.</title>
        <authorList>
            <consortium name="The Broad Institute Genome Sequencing Platform"/>
            <consortium name="Broad Institute Genome Sequencing Center for Infectious Disease"/>
            <person name="Ma L.-J."/>
            <person name="Dead R."/>
            <person name="Young S."/>
            <person name="Zeng Q."/>
            <person name="Koehrsen M."/>
            <person name="Alvarado L."/>
            <person name="Berlin A."/>
            <person name="Chapman S.B."/>
            <person name="Chen Z."/>
            <person name="Freedman E."/>
            <person name="Gellesch M."/>
            <person name="Goldberg J."/>
            <person name="Griggs A."/>
            <person name="Gujja S."/>
            <person name="Heilman E.R."/>
            <person name="Heiman D."/>
            <person name="Hepburn T."/>
            <person name="Howarth C."/>
            <person name="Jen D."/>
            <person name="Larson L."/>
            <person name="Mehta T."/>
            <person name="Neiman D."/>
            <person name="Pearson M."/>
            <person name="Roberts A."/>
            <person name="Saif S."/>
            <person name="Shea T."/>
            <person name="Shenoy N."/>
            <person name="Sisk P."/>
            <person name="Stolte C."/>
            <person name="Sykes S."/>
            <person name="Walk T."/>
            <person name="White J."/>
            <person name="Yandava C."/>
            <person name="Haas B."/>
            <person name="Nusbaum C."/>
            <person name="Birren B."/>
        </authorList>
    </citation>
    <scope>NUCLEOTIDE SEQUENCE</scope>
    <source>
        <strain evidence="1">ATCC 64411</strain>
    </source>
</reference>
<dbReference type="Proteomes" id="UP000011715">
    <property type="component" value="Unassembled WGS sequence"/>
</dbReference>
<reference evidence="2" key="4">
    <citation type="journal article" date="2015" name="G3 (Bethesda)">
        <title>Genome sequences of three phytopathogenic species of the Magnaporthaceae family of fungi.</title>
        <authorList>
            <person name="Okagaki L.H."/>
            <person name="Nunes C.C."/>
            <person name="Sailsbery J."/>
            <person name="Clay B."/>
            <person name="Brown D."/>
            <person name="John T."/>
            <person name="Oh Y."/>
            <person name="Young N."/>
            <person name="Fitzgerald M."/>
            <person name="Haas B.J."/>
            <person name="Zeng Q."/>
            <person name="Young S."/>
            <person name="Adiconis X."/>
            <person name="Fan L."/>
            <person name="Levin J.Z."/>
            <person name="Mitchell T.K."/>
            <person name="Okubara P.A."/>
            <person name="Farman M.L."/>
            <person name="Kohn L.M."/>
            <person name="Birren B."/>
            <person name="Ma L.-J."/>
            <person name="Dean R.A."/>
        </authorList>
    </citation>
    <scope>NUCLEOTIDE SEQUENCE</scope>
    <source>
        <strain evidence="2">ATCC 64411 / 73-15</strain>
    </source>
</reference>
<dbReference type="EnsemblFungi" id="MAPG_00055T0">
    <property type="protein sequence ID" value="MAPG_00055T0"/>
    <property type="gene ID" value="MAPG_00055"/>
</dbReference>
<dbReference type="VEuPathDB" id="FungiDB:MAPG_00055"/>
<gene>
    <name evidence="1" type="ORF">MAPG_00055</name>
</gene>
<dbReference type="EMBL" id="ADBL01000012">
    <property type="status" value="NOT_ANNOTATED_CDS"/>
    <property type="molecule type" value="Genomic_DNA"/>
</dbReference>
<reference evidence="2" key="5">
    <citation type="submission" date="2015-06" db="UniProtKB">
        <authorList>
            <consortium name="EnsemblFungi"/>
        </authorList>
    </citation>
    <scope>IDENTIFICATION</scope>
    <source>
        <strain evidence="2">ATCC 64411</strain>
    </source>
</reference>
<evidence type="ECO:0000313" key="3">
    <source>
        <dbReference type="Proteomes" id="UP000011715"/>
    </source>
</evidence>